<evidence type="ECO:0000313" key="2">
    <source>
        <dbReference type="EMBL" id="GCE13738.1"/>
    </source>
</evidence>
<organism evidence="2 3">
    <name type="scientific">Tengunoibacter tsumagoiensis</name>
    <dbReference type="NCBI Taxonomy" id="2014871"/>
    <lineage>
        <taxon>Bacteria</taxon>
        <taxon>Bacillati</taxon>
        <taxon>Chloroflexota</taxon>
        <taxon>Ktedonobacteria</taxon>
        <taxon>Ktedonobacterales</taxon>
        <taxon>Dictyobacteraceae</taxon>
        <taxon>Tengunoibacter</taxon>
    </lineage>
</organism>
<reference evidence="3" key="1">
    <citation type="submission" date="2018-12" db="EMBL/GenBank/DDBJ databases">
        <title>Tengunoibacter tsumagoiensis gen. nov., sp. nov., Dictyobacter kobayashii sp. nov., D. alpinus sp. nov., and D. joshuensis sp. nov. and description of Dictyobacteraceae fam. nov. within the order Ktedonobacterales isolated from Tengu-no-mugimeshi.</title>
        <authorList>
            <person name="Wang C.M."/>
            <person name="Zheng Y."/>
            <person name="Sakai Y."/>
            <person name="Toyoda A."/>
            <person name="Minakuchi Y."/>
            <person name="Abe K."/>
            <person name="Yokota A."/>
            <person name="Yabe S."/>
        </authorList>
    </citation>
    <scope>NUCLEOTIDE SEQUENCE [LARGE SCALE GENOMIC DNA]</scope>
    <source>
        <strain evidence="3">Uno3</strain>
    </source>
</reference>
<dbReference type="AlphaFoldDB" id="A0A402A3J9"/>
<proteinExistence type="predicted"/>
<sequence>MPAKLDLKPVFVLCLLVSFLLASCDLLPSLDSNSATATSQATVGDQSGNGIPLNTWIKAKTGVEIRQEHWKSPGNNEDIVTIARFDLKQVHLSVGYQPDKPLSTSDWMKQTGATAIINGGYFDEKQTATALLIADGQTYVGSSYSSTGDGGLLAVDQAGNVILRALKGQGYDPDTEQLQQATEGAPMFITNGQRFQFNANAASQRRSVIAIDKQGRLLLIVSPAMAFSLDEMADLLLNSDLSIQTALNLDGGSSTSLYVNSGNHKVTIDPYTPLPIVIIIK</sequence>
<dbReference type="PANTHER" id="PTHR40446">
    <property type="entry name" value="N-ACETYLGLUCOSAMINE-1-PHOSPHODIESTER ALPHA-N-ACETYLGLUCOSAMINIDASE"/>
    <property type="match status" value="1"/>
</dbReference>
<protein>
    <recommendedName>
        <fullName evidence="1">Phosphodiester glycosidase domain-containing protein</fullName>
    </recommendedName>
</protein>
<dbReference type="InterPro" id="IPR018711">
    <property type="entry name" value="NAGPA"/>
</dbReference>
<dbReference type="RefSeq" id="WP_161975576.1">
    <property type="nucleotide sequence ID" value="NZ_BIFR01000001.1"/>
</dbReference>
<name>A0A402A3J9_9CHLR</name>
<dbReference type="PANTHER" id="PTHR40446:SF2">
    <property type="entry name" value="N-ACETYLGLUCOSAMINE-1-PHOSPHODIESTER ALPHA-N-ACETYLGLUCOSAMINIDASE"/>
    <property type="match status" value="1"/>
</dbReference>
<evidence type="ECO:0000259" key="1">
    <source>
        <dbReference type="Pfam" id="PF09992"/>
    </source>
</evidence>
<dbReference type="Proteomes" id="UP000287352">
    <property type="component" value="Unassembled WGS sequence"/>
</dbReference>
<comment type="caution">
    <text evidence="2">The sequence shown here is derived from an EMBL/GenBank/DDBJ whole genome shotgun (WGS) entry which is preliminary data.</text>
</comment>
<keyword evidence="3" id="KW-1185">Reference proteome</keyword>
<gene>
    <name evidence="2" type="ORF">KTT_35970</name>
</gene>
<evidence type="ECO:0000313" key="3">
    <source>
        <dbReference type="Proteomes" id="UP000287352"/>
    </source>
</evidence>
<accession>A0A402A3J9</accession>
<dbReference type="EMBL" id="BIFR01000001">
    <property type="protein sequence ID" value="GCE13738.1"/>
    <property type="molecule type" value="Genomic_DNA"/>
</dbReference>
<dbReference type="PROSITE" id="PS51257">
    <property type="entry name" value="PROKAR_LIPOPROTEIN"/>
    <property type="match status" value="1"/>
</dbReference>
<dbReference type="Pfam" id="PF09992">
    <property type="entry name" value="NAGPA"/>
    <property type="match status" value="1"/>
</dbReference>
<feature type="domain" description="Phosphodiester glycosidase" evidence="1">
    <location>
        <begin position="112"/>
        <end position="267"/>
    </location>
</feature>